<feature type="transmembrane region" description="Helical" evidence="1">
    <location>
        <begin position="40"/>
        <end position="59"/>
    </location>
</feature>
<dbReference type="RefSeq" id="WP_048913372.1">
    <property type="nucleotide sequence ID" value="NZ_JABBFR010000023.1"/>
</dbReference>
<dbReference type="InterPro" id="IPR007054">
    <property type="entry name" value="Lysis_S"/>
</dbReference>
<keyword evidence="1" id="KW-0812">Transmembrane</keyword>
<name>A0ABS5T365_9GAMM</name>
<organism evidence="2 3">
    <name type="scientific">Rosenbergiella gaditana</name>
    <dbReference type="NCBI Taxonomy" id="2726987"/>
    <lineage>
        <taxon>Bacteria</taxon>
        <taxon>Pseudomonadati</taxon>
        <taxon>Pseudomonadota</taxon>
        <taxon>Gammaproteobacteria</taxon>
        <taxon>Enterobacterales</taxon>
        <taxon>Erwiniaceae</taxon>
        <taxon>Rosenbergiella</taxon>
    </lineage>
</organism>
<keyword evidence="1" id="KW-0472">Membrane</keyword>
<keyword evidence="3" id="KW-1185">Reference proteome</keyword>
<gene>
    <name evidence="2" type="ORF">HH682_13565</name>
</gene>
<evidence type="ECO:0000256" key="1">
    <source>
        <dbReference type="SAM" id="Phobius"/>
    </source>
</evidence>
<dbReference type="EMBL" id="JABBFR010000023">
    <property type="protein sequence ID" value="MBT0725428.1"/>
    <property type="molecule type" value="Genomic_DNA"/>
</dbReference>
<dbReference type="Proteomes" id="UP000790096">
    <property type="component" value="Unassembled WGS sequence"/>
</dbReference>
<protein>
    <submittedName>
        <fullName evidence="2">Lysis protein</fullName>
    </submittedName>
</protein>
<feature type="transmembrane region" description="Helical" evidence="1">
    <location>
        <begin position="12"/>
        <end position="28"/>
    </location>
</feature>
<evidence type="ECO:0000313" key="2">
    <source>
        <dbReference type="EMBL" id="MBT0725428.1"/>
    </source>
</evidence>
<proteinExistence type="predicted"/>
<dbReference type="Pfam" id="PF04971">
    <property type="entry name" value="Phage_holin_2_1"/>
    <property type="match status" value="1"/>
</dbReference>
<comment type="caution">
    <text evidence="2">The sequence shown here is derived from an EMBL/GenBank/DDBJ whole genome shotgun (WGS) entry which is preliminary data.</text>
</comment>
<accession>A0ABS5T365</accession>
<keyword evidence="1" id="KW-1133">Transmembrane helix</keyword>
<evidence type="ECO:0000313" key="3">
    <source>
        <dbReference type="Proteomes" id="UP000790096"/>
    </source>
</evidence>
<sequence>MKTINMPGKISSVVSYCASGSLICWGSVMDKIHHLDWQTISVVGGLVIGVITCASNFYFKRRQTRAYESQLSRGIISPPPQED</sequence>
<reference evidence="2 3" key="1">
    <citation type="submission" date="2020-04" db="EMBL/GenBank/DDBJ databases">
        <title>Genome sequencing of Rosenbergiella species.</title>
        <authorList>
            <person name="Alvarez-Perez S."/>
            <person name="Lievens B."/>
        </authorList>
    </citation>
    <scope>NUCLEOTIDE SEQUENCE [LARGE SCALE GENOMIC DNA]</scope>
    <source>
        <strain evidence="2 3">S61</strain>
    </source>
</reference>